<dbReference type="SUPFAM" id="SSF53474">
    <property type="entry name" value="alpha/beta-Hydrolases"/>
    <property type="match status" value="1"/>
</dbReference>
<keyword evidence="1" id="KW-0732">Signal</keyword>
<evidence type="ECO:0000313" key="3">
    <source>
        <dbReference type="Proteomes" id="UP000663920"/>
    </source>
</evidence>
<protein>
    <recommendedName>
        <fullName evidence="4">T9SS C-terminal target domain-containing protein</fullName>
    </recommendedName>
</protein>
<dbReference type="Proteomes" id="UP000663920">
    <property type="component" value="Chromosome"/>
</dbReference>
<feature type="signal peptide" evidence="1">
    <location>
        <begin position="1"/>
        <end position="19"/>
    </location>
</feature>
<evidence type="ECO:0000256" key="1">
    <source>
        <dbReference type="SAM" id="SignalP"/>
    </source>
</evidence>
<evidence type="ECO:0008006" key="4">
    <source>
        <dbReference type="Google" id="ProtNLM"/>
    </source>
</evidence>
<dbReference type="KEGG" id="pcea:J3359_11125"/>
<name>A0A975CKF8_9FLAO</name>
<evidence type="ECO:0000313" key="2">
    <source>
        <dbReference type="EMBL" id="QTE21378.1"/>
    </source>
</evidence>
<accession>A0A975CKF8</accession>
<gene>
    <name evidence="2" type="ORF">J3359_11125</name>
</gene>
<dbReference type="InterPro" id="IPR029058">
    <property type="entry name" value="AB_hydrolase_fold"/>
</dbReference>
<dbReference type="Gene3D" id="3.40.50.1820">
    <property type="entry name" value="alpha/beta hydrolase"/>
    <property type="match status" value="1"/>
</dbReference>
<dbReference type="RefSeq" id="WP_208076937.1">
    <property type="nucleotide sequence ID" value="NZ_CP071869.1"/>
</dbReference>
<feature type="chain" id="PRO_5036985168" description="T9SS C-terminal target domain-containing protein" evidence="1">
    <location>
        <begin position="20"/>
        <end position="1131"/>
    </location>
</feature>
<reference evidence="2 3" key="1">
    <citation type="submission" date="2021-03" db="EMBL/GenBank/DDBJ databases">
        <title>Complete genome of Polaribacter_sp.SM13.</title>
        <authorList>
            <person name="Jeong S.W."/>
            <person name="Bae J.W."/>
        </authorList>
    </citation>
    <scope>NUCLEOTIDE SEQUENCE [LARGE SCALE GENOMIC DNA]</scope>
    <source>
        <strain evidence="2 3">SM13</strain>
    </source>
</reference>
<dbReference type="AlphaFoldDB" id="A0A975CKF8"/>
<keyword evidence="3" id="KW-1185">Reference proteome</keyword>
<proteinExistence type="predicted"/>
<sequence>MKQITLMFCFLIITKLTFAQQEINNSFTTKMDALFGQLDKNKVPDGILLDYGMEFTNLAEFNGTLTTRNYVTLGRLDEIYKTLLTSKINTNANGLVTPTAFKNNLKTSRKKGIIAVTGFYFKYAKFKDNALSSNLINYTNGKFYDIANKNPYETKQTFAMSPAIQKYSGLNLKVKIPSAIFYSNNNNQIQSIQIDFNNGNGYVTIPFNQNVTVNYTTEGLKTWKYKLNLTNGTSVYSHSKIKIEKGYETYTYGSNNLQKLTSTGVSRYPCKKITATDSYLGQKASVNLTIDLANGHSQITKPLIIAEGFDVGVILSPENEYGYTNYEDDFKRSLQFSGTQLKRLIADYNKQYDIIYVDWDNGVDYLQRNAYALEEVIKWVNSVKKGKEQNVVLGQSMGGVIGRWALADMEERGLNHDTRLFISHDAPQQGANVPVGIQYAYRHIQNQFINTTAGVLVSLFSDVEEPFKLLDTPASKQLLKNRATNSYVLENSLHTSFYNDLKNKGLNNSGGYPINSRNIAISNGSECGSSQGFVAGSDLLKYKNSNKLSFLQNLIAPAFSFLGGVLIGDIDLWGVTVLSVFPGSSKFNTDIWVKSIPYGTGNQIYKGKISYTKKILWLISVTTDITNVNKNQPSGVLPFDSYGGGYYSVTSNINPSLLPSGVFIRDKFSFIPTSSALDIGKNNIALKDVDYKSAYVGGTPPTGTKKSPFKNFISDFDKNPNSQNKPHISFNTRNGNWLAKELSKEVPKANCSIFCANQTISIEGNNALCKANTYTLNIDNGIQRNWSVISGANLVSTLTTTDNSFKVTKLNEDSTGKVVIQAVVGNTDCDQSKTVTRTISLLTKPTISFKDTSLRDAILAGKKPADYPNVSITNGSKITIDQTLANTISWKYTREKKYIPEDAPGTHTYYDPASLVGDFVPYTSCLRLTDSGLPTLASKSVASLVSLIDYYFQEDFYRTLPDSSGDVLPDGSAYNYDLPTIQEVSLNESPKIVFSKSGLLEVEVTAINQCGCATDTNVYKTATSTTPTTPAPQPFVTFTLTPNPVQERFVTISLDRRTKTTNPLAIENINCKIAFTKVATGATVYSKEVIFINNTQNFLVDISPLTNLTTGVYTVTVTSSYGTTSKKLIIE</sequence>
<dbReference type="EMBL" id="CP071869">
    <property type="protein sequence ID" value="QTE21378.1"/>
    <property type="molecule type" value="Genomic_DNA"/>
</dbReference>
<organism evidence="2 3">
    <name type="scientific">Polaribacter cellanae</name>
    <dbReference type="NCBI Taxonomy" id="2818493"/>
    <lineage>
        <taxon>Bacteria</taxon>
        <taxon>Pseudomonadati</taxon>
        <taxon>Bacteroidota</taxon>
        <taxon>Flavobacteriia</taxon>
        <taxon>Flavobacteriales</taxon>
        <taxon>Flavobacteriaceae</taxon>
    </lineage>
</organism>